<keyword evidence="3" id="KW-1185">Reference proteome</keyword>
<accession>A0ABS8WL69</accession>
<feature type="region of interest" description="Disordered" evidence="1">
    <location>
        <begin position="98"/>
        <end position="190"/>
    </location>
</feature>
<gene>
    <name evidence="2" type="ORF">HAX54_046593</name>
</gene>
<feature type="compositionally biased region" description="Basic and acidic residues" evidence="1">
    <location>
        <begin position="108"/>
        <end position="128"/>
    </location>
</feature>
<proteinExistence type="predicted"/>
<feature type="compositionally biased region" description="Basic and acidic residues" evidence="1">
    <location>
        <begin position="142"/>
        <end position="172"/>
    </location>
</feature>
<dbReference type="Proteomes" id="UP000823775">
    <property type="component" value="Unassembled WGS sequence"/>
</dbReference>
<name>A0ABS8WL69_DATST</name>
<comment type="caution">
    <text evidence="2">The sequence shown here is derived from an EMBL/GenBank/DDBJ whole genome shotgun (WGS) entry which is preliminary data.</text>
</comment>
<organism evidence="2 3">
    <name type="scientific">Datura stramonium</name>
    <name type="common">Jimsonweed</name>
    <name type="synonym">Common thornapple</name>
    <dbReference type="NCBI Taxonomy" id="4076"/>
    <lineage>
        <taxon>Eukaryota</taxon>
        <taxon>Viridiplantae</taxon>
        <taxon>Streptophyta</taxon>
        <taxon>Embryophyta</taxon>
        <taxon>Tracheophyta</taxon>
        <taxon>Spermatophyta</taxon>
        <taxon>Magnoliopsida</taxon>
        <taxon>eudicotyledons</taxon>
        <taxon>Gunneridae</taxon>
        <taxon>Pentapetalae</taxon>
        <taxon>asterids</taxon>
        <taxon>lamiids</taxon>
        <taxon>Solanales</taxon>
        <taxon>Solanaceae</taxon>
        <taxon>Solanoideae</taxon>
        <taxon>Datureae</taxon>
        <taxon>Datura</taxon>
    </lineage>
</organism>
<evidence type="ECO:0000256" key="1">
    <source>
        <dbReference type="SAM" id="MobiDB-lite"/>
    </source>
</evidence>
<sequence>MAPYEDGYKALIPTTWIRNLQNEWSYLRMLSIEETKWCTLEYYAWFNVGGHRIPPSIGLKEILNYLRWRNTPPKKTLRRTPSKKTLKNTLRKIPSKKIPSKKTPLKKTLRETPIKGNHIEKDPEKDPSIYDPNDGGNLEAGLGKELENIPTRHPEGESEAQSEFRPEGHGEEGGWQMGDPEESSEDDFLKYLEYHPGFHYDMSDDDSPTWP</sequence>
<protein>
    <submittedName>
        <fullName evidence="2">Uncharacterized protein</fullName>
    </submittedName>
</protein>
<evidence type="ECO:0000313" key="3">
    <source>
        <dbReference type="Proteomes" id="UP000823775"/>
    </source>
</evidence>
<feature type="compositionally biased region" description="Basic residues" evidence="1">
    <location>
        <begin position="98"/>
        <end position="107"/>
    </location>
</feature>
<dbReference type="EMBL" id="JACEIK010007376">
    <property type="protein sequence ID" value="MCE3050178.1"/>
    <property type="molecule type" value="Genomic_DNA"/>
</dbReference>
<evidence type="ECO:0000313" key="2">
    <source>
        <dbReference type="EMBL" id="MCE3050178.1"/>
    </source>
</evidence>
<reference evidence="2 3" key="1">
    <citation type="journal article" date="2021" name="BMC Genomics">
        <title>Datura genome reveals duplications of psychoactive alkaloid biosynthetic genes and high mutation rate following tissue culture.</title>
        <authorList>
            <person name="Rajewski A."/>
            <person name="Carter-House D."/>
            <person name="Stajich J."/>
            <person name="Litt A."/>
        </authorList>
    </citation>
    <scope>NUCLEOTIDE SEQUENCE [LARGE SCALE GENOMIC DNA]</scope>
    <source>
        <strain evidence="2">AR-01</strain>
    </source>
</reference>